<organism evidence="2 3">
    <name type="scientific">Botryotinia fuckeliana (strain B05.10)</name>
    <name type="common">Noble rot fungus</name>
    <name type="synonym">Botrytis cinerea</name>
    <dbReference type="NCBI Taxonomy" id="332648"/>
    <lineage>
        <taxon>Eukaryota</taxon>
        <taxon>Fungi</taxon>
        <taxon>Dikarya</taxon>
        <taxon>Ascomycota</taxon>
        <taxon>Pezizomycotina</taxon>
        <taxon>Leotiomycetes</taxon>
        <taxon>Helotiales</taxon>
        <taxon>Sclerotiniaceae</taxon>
        <taxon>Botrytis</taxon>
    </lineage>
</organism>
<dbReference type="GeneID" id="5436366"/>
<gene>
    <name evidence="2" type="ORF">BCIN_10g00820</name>
</gene>
<name>A0A384JU55_BOTFB</name>
<reference evidence="2 3" key="1">
    <citation type="journal article" date="2011" name="PLoS Genet.">
        <title>Genomic analysis of the necrotrophic fungal pathogens Sclerotinia sclerotiorum and Botrytis cinerea.</title>
        <authorList>
            <person name="Amselem J."/>
            <person name="Cuomo C.A."/>
            <person name="van Kan J.A."/>
            <person name="Viaud M."/>
            <person name="Benito E.P."/>
            <person name="Couloux A."/>
            <person name="Coutinho P.M."/>
            <person name="de Vries R.P."/>
            <person name="Dyer P.S."/>
            <person name="Fillinger S."/>
            <person name="Fournier E."/>
            <person name="Gout L."/>
            <person name="Hahn M."/>
            <person name="Kohn L."/>
            <person name="Lapalu N."/>
            <person name="Plummer K.M."/>
            <person name="Pradier J.M."/>
            <person name="Quevillon E."/>
            <person name="Sharon A."/>
            <person name="Simon A."/>
            <person name="ten Have A."/>
            <person name="Tudzynski B."/>
            <person name="Tudzynski P."/>
            <person name="Wincker P."/>
            <person name="Andrew M."/>
            <person name="Anthouard V."/>
            <person name="Beever R.E."/>
            <person name="Beffa R."/>
            <person name="Benoit I."/>
            <person name="Bouzid O."/>
            <person name="Brault B."/>
            <person name="Chen Z."/>
            <person name="Choquer M."/>
            <person name="Collemare J."/>
            <person name="Cotton P."/>
            <person name="Danchin E.G."/>
            <person name="Da Silva C."/>
            <person name="Gautier A."/>
            <person name="Giraud C."/>
            <person name="Giraud T."/>
            <person name="Gonzalez C."/>
            <person name="Grossetete S."/>
            <person name="Guldener U."/>
            <person name="Henrissat B."/>
            <person name="Howlett B.J."/>
            <person name="Kodira C."/>
            <person name="Kretschmer M."/>
            <person name="Lappartient A."/>
            <person name="Leroch M."/>
            <person name="Levis C."/>
            <person name="Mauceli E."/>
            <person name="Neuveglise C."/>
            <person name="Oeser B."/>
            <person name="Pearson M."/>
            <person name="Poulain J."/>
            <person name="Poussereau N."/>
            <person name="Quesneville H."/>
            <person name="Rascle C."/>
            <person name="Schumacher J."/>
            <person name="Segurens B."/>
            <person name="Sexton A."/>
            <person name="Silva E."/>
            <person name="Sirven C."/>
            <person name="Soanes D.M."/>
            <person name="Talbot N.J."/>
            <person name="Templeton M."/>
            <person name="Yandava C."/>
            <person name="Yarden O."/>
            <person name="Zeng Q."/>
            <person name="Rollins J.A."/>
            <person name="Lebrun M.H."/>
            <person name="Dickman M."/>
        </authorList>
    </citation>
    <scope>NUCLEOTIDE SEQUENCE [LARGE SCALE GENOMIC DNA]</scope>
    <source>
        <strain evidence="2 3">B05.10</strain>
    </source>
</reference>
<dbReference type="AlphaFoldDB" id="A0A384JU55"/>
<keyword evidence="3" id="KW-1185">Reference proteome</keyword>
<accession>A0A384JU55</accession>
<dbReference type="OrthoDB" id="3562240at2759"/>
<reference evidence="2 3" key="3">
    <citation type="journal article" date="2017" name="Mol. Plant Pathol.">
        <title>A gapless genome sequence of the fungus Botrytis cinerea.</title>
        <authorList>
            <person name="Van Kan J.A."/>
            <person name="Stassen J.H."/>
            <person name="Mosbach A."/>
            <person name="Van Der Lee T.A."/>
            <person name="Faino L."/>
            <person name="Farmer A.D."/>
            <person name="Papasotiriou D.G."/>
            <person name="Zhou S."/>
            <person name="Seidl M.F."/>
            <person name="Cottam E."/>
            <person name="Edel D."/>
            <person name="Hahn M."/>
            <person name="Schwartz D.C."/>
            <person name="Dietrich R.A."/>
            <person name="Widdison S."/>
            <person name="Scalliet G."/>
        </authorList>
    </citation>
    <scope>NUCLEOTIDE SEQUENCE [LARGE SCALE GENOMIC DNA]</scope>
    <source>
        <strain evidence="2 3">B05.10</strain>
    </source>
</reference>
<evidence type="ECO:0000313" key="3">
    <source>
        <dbReference type="Proteomes" id="UP000001798"/>
    </source>
</evidence>
<protein>
    <submittedName>
        <fullName evidence="2">Uncharacterized protein</fullName>
    </submittedName>
</protein>
<feature type="region of interest" description="Disordered" evidence="1">
    <location>
        <begin position="1"/>
        <end position="44"/>
    </location>
</feature>
<evidence type="ECO:0000313" key="2">
    <source>
        <dbReference type="EMBL" id="ATZ54060.1"/>
    </source>
</evidence>
<dbReference type="VEuPathDB" id="FungiDB:Bcin10g00820"/>
<evidence type="ECO:0000256" key="1">
    <source>
        <dbReference type="SAM" id="MobiDB-lite"/>
    </source>
</evidence>
<dbReference type="RefSeq" id="XP_001555797.2">
    <property type="nucleotide sequence ID" value="XM_001555747.2"/>
</dbReference>
<dbReference type="EMBL" id="CP009814">
    <property type="protein sequence ID" value="ATZ54060.1"/>
    <property type="molecule type" value="Genomic_DNA"/>
</dbReference>
<feature type="compositionally biased region" description="Low complexity" evidence="1">
    <location>
        <begin position="13"/>
        <end position="44"/>
    </location>
</feature>
<sequence length="301" mass="34134">MSIPSPTPFKPRSSSLSPNSHPLSKSQSQLQSQSQPRSQPQPQSTFHLLTQTQIQTPDKKCIYLLTTYTCSHFVQPFTHPTNIIHTENCIARFGGNCSSPGYRYEILGNRGEVCEACLRGGKSMKEGKDSSGELRLRDEERGNGFEMEMKGDKDIMLGIDSKAKTDEETIHYPRKNQESDEIAETSSTSVFPLKKPRISPEMYKRCGERSGNGRGKRMMTYESQRAVSTQRKSMIAGKQRVSVIVEEGWEYDGDGDGYGIFDSSLRCGRERGRKCWEILWERLRKLWMKIRGSGGGVRNWD</sequence>
<reference evidence="2 3" key="2">
    <citation type="journal article" date="2012" name="Eukaryot. Cell">
        <title>Genome update of Botrytis cinerea strains B05.10 and T4.</title>
        <authorList>
            <person name="Staats M."/>
            <person name="van Kan J.A."/>
        </authorList>
    </citation>
    <scope>NUCLEOTIDE SEQUENCE [LARGE SCALE GENOMIC DNA]</scope>
    <source>
        <strain evidence="2 3">B05.10</strain>
    </source>
</reference>
<dbReference type="KEGG" id="bfu:BCIN_10g00820"/>
<dbReference type="Proteomes" id="UP000001798">
    <property type="component" value="Chromosome 10"/>
</dbReference>
<proteinExistence type="predicted"/>